<comment type="similarity">
    <text evidence="1">Belongs to the UPF0236 family.</text>
</comment>
<reference evidence="2 3" key="1">
    <citation type="submission" date="2016-01" db="EMBL/GenBank/DDBJ databases">
        <title>Draft Genome Sequences of Seven Thermophilic Sporeformers Isolated from Foods.</title>
        <authorList>
            <person name="Berendsen E.M."/>
            <person name="Wells-Bennik M.H."/>
            <person name="Krawcyk A.O."/>
            <person name="De Jong A."/>
            <person name="Holsappel S."/>
            <person name="Eijlander R.T."/>
            <person name="Kuipers O.P."/>
        </authorList>
    </citation>
    <scope>NUCLEOTIDE SEQUENCE [LARGE SCALE GENOMIC DNA]</scope>
    <source>
        <strain evidence="2 3">B4135</strain>
    </source>
</reference>
<comment type="caution">
    <text evidence="2">The sequence shown here is derived from an EMBL/GenBank/DDBJ whole genome shotgun (WGS) entry which is preliminary data.</text>
</comment>
<dbReference type="InterPro" id="IPR009620">
    <property type="entry name" value="UPF0236"/>
</dbReference>
<dbReference type="STRING" id="301148.B4135_2906"/>
<accession>A0A150LNT1</accession>
<sequence length="59" mass="7219">MESRLAGIIFKPRAFFYFDRFHLARKIRGIFQNHRRYREMRKALESFDGKKLSPNETIK</sequence>
<protein>
    <submittedName>
        <fullName evidence="2">Uncharacterized protein</fullName>
    </submittedName>
</protein>
<dbReference type="EMBL" id="LQYT01000079">
    <property type="protein sequence ID" value="KYD13666.1"/>
    <property type="molecule type" value="Genomic_DNA"/>
</dbReference>
<gene>
    <name evidence="2" type="ORF">B4135_2906</name>
</gene>
<organism evidence="2 3">
    <name type="scientific">Caldibacillus debilis</name>
    <dbReference type="NCBI Taxonomy" id="301148"/>
    <lineage>
        <taxon>Bacteria</taxon>
        <taxon>Bacillati</taxon>
        <taxon>Bacillota</taxon>
        <taxon>Bacilli</taxon>
        <taxon>Bacillales</taxon>
        <taxon>Bacillaceae</taxon>
        <taxon>Caldibacillus</taxon>
    </lineage>
</organism>
<evidence type="ECO:0000256" key="1">
    <source>
        <dbReference type="ARBA" id="ARBA00006539"/>
    </source>
</evidence>
<dbReference type="RefSeq" id="WP_061569448.1">
    <property type="nucleotide sequence ID" value="NZ_LQYT01000079.1"/>
</dbReference>
<proteinExistence type="inferred from homology"/>
<name>A0A150LNT1_9BACI</name>
<evidence type="ECO:0000313" key="3">
    <source>
        <dbReference type="Proteomes" id="UP000075683"/>
    </source>
</evidence>
<evidence type="ECO:0000313" key="2">
    <source>
        <dbReference type="EMBL" id="KYD13666.1"/>
    </source>
</evidence>
<dbReference type="AlphaFoldDB" id="A0A150LNT1"/>
<dbReference type="Pfam" id="PF06782">
    <property type="entry name" value="UPF0236"/>
    <property type="match status" value="1"/>
</dbReference>
<dbReference type="Proteomes" id="UP000075683">
    <property type="component" value="Unassembled WGS sequence"/>
</dbReference>